<evidence type="ECO:0000256" key="2">
    <source>
        <dbReference type="ARBA" id="ARBA00009072"/>
    </source>
</evidence>
<proteinExistence type="inferred from homology"/>
<sequence>MDLNATSSDGKELVVSNTQNVTGNTKFKQKVLEEEEYLSVLDKIVERDFYPELSRMKLESEYLNALESDNVEELRKIQLLLDRSNMGELPNEEIISVDPEAEDESTNNKESIQIDKKLSLDKFLAKNTSEDNASFEKIMEATRAKHKEKHAWLFQQQMELHDRLDASKALPSSVEAQLLAIETKPNNLDTWKYEARNALMYTPDGVELTAEEILNQKGKKEKQICHENTRFKEDPFNSNISRQAMLKASEEQASMKKAVGKVGVDGKLENGTINGLDESANVRGYNFVGAPSPVPGVEATPLMTWGAIEGTPLRLDATPAPSFKIAEPRRREQLAHSLVEKASKQHREKRKKAQAKAAHASFLSPKNSPSILASERLNRLTPAAQKLIKSSVRISTGDTSLRASYSSPSPYIGGRATPKTPLGRLKTPSSRVKTPGSSRGNAEGSSITDNLLNLPNI</sequence>
<feature type="region of interest" description="Disordered" evidence="4">
    <location>
        <begin position="342"/>
        <end position="367"/>
    </location>
</feature>
<dbReference type="Pfam" id="PF09751">
    <property type="entry name" value="Es2"/>
    <property type="match status" value="2"/>
</dbReference>
<accession>A0A7M5WIA2</accession>
<evidence type="ECO:0000313" key="6">
    <source>
        <dbReference type="Proteomes" id="UP000594262"/>
    </source>
</evidence>
<dbReference type="EnsemblMetazoa" id="CLYHEMT001191.1">
    <property type="protein sequence ID" value="CLYHEMP001191.1"/>
    <property type="gene ID" value="CLYHEMG001191"/>
</dbReference>
<reference evidence="5" key="1">
    <citation type="submission" date="2021-01" db="UniProtKB">
        <authorList>
            <consortium name="EnsemblMetazoa"/>
        </authorList>
    </citation>
    <scope>IDENTIFICATION</scope>
</reference>
<protein>
    <submittedName>
        <fullName evidence="5">Uncharacterized protein</fullName>
    </submittedName>
</protein>
<feature type="region of interest" description="Disordered" evidence="4">
    <location>
        <begin position="398"/>
        <end position="457"/>
    </location>
</feature>
<comment type="subcellular location">
    <subcellularLocation>
        <location evidence="1">Nucleus</location>
    </subcellularLocation>
</comment>
<dbReference type="GeneID" id="136807086"/>
<evidence type="ECO:0000256" key="1">
    <source>
        <dbReference type="ARBA" id="ARBA00004123"/>
    </source>
</evidence>
<organism evidence="5 6">
    <name type="scientific">Clytia hemisphaerica</name>
    <dbReference type="NCBI Taxonomy" id="252671"/>
    <lineage>
        <taxon>Eukaryota</taxon>
        <taxon>Metazoa</taxon>
        <taxon>Cnidaria</taxon>
        <taxon>Hydrozoa</taxon>
        <taxon>Hydroidolina</taxon>
        <taxon>Leptothecata</taxon>
        <taxon>Obeliida</taxon>
        <taxon>Clytiidae</taxon>
        <taxon>Clytia</taxon>
    </lineage>
</organism>
<name>A0A7M5WIA2_9CNID</name>
<dbReference type="AlphaFoldDB" id="A0A7M5WIA2"/>
<evidence type="ECO:0000256" key="3">
    <source>
        <dbReference type="ARBA" id="ARBA00023242"/>
    </source>
</evidence>
<dbReference type="PANTHER" id="PTHR12940">
    <property type="entry name" value="ES-2 PROTEIN - RELATED"/>
    <property type="match status" value="1"/>
</dbReference>
<dbReference type="PANTHER" id="PTHR12940:SF0">
    <property type="entry name" value="SPLICING FACTOR ESS-2 HOMOLOG"/>
    <property type="match status" value="1"/>
</dbReference>
<dbReference type="InterPro" id="IPR019148">
    <property type="entry name" value="Nuclear_protein_DGCR14_ESS-2"/>
</dbReference>
<dbReference type="RefSeq" id="XP_066919757.1">
    <property type="nucleotide sequence ID" value="XM_067063656.1"/>
</dbReference>
<evidence type="ECO:0000256" key="4">
    <source>
        <dbReference type="SAM" id="MobiDB-lite"/>
    </source>
</evidence>
<keyword evidence="3" id="KW-0539">Nucleus</keyword>
<evidence type="ECO:0000313" key="5">
    <source>
        <dbReference type="EnsemblMetazoa" id="CLYHEMP001191.1"/>
    </source>
</evidence>
<feature type="compositionally biased region" description="Polar residues" evidence="4">
    <location>
        <begin position="427"/>
        <end position="457"/>
    </location>
</feature>
<dbReference type="GO" id="GO:0071013">
    <property type="term" value="C:catalytic step 2 spliceosome"/>
    <property type="evidence" value="ECO:0007669"/>
    <property type="project" value="TreeGrafter"/>
</dbReference>
<feature type="compositionally biased region" description="Polar residues" evidence="4">
    <location>
        <begin position="398"/>
        <end position="409"/>
    </location>
</feature>
<dbReference type="Proteomes" id="UP000594262">
    <property type="component" value="Unplaced"/>
</dbReference>
<dbReference type="OrthoDB" id="19679at2759"/>
<comment type="similarity">
    <text evidence="2">Belongs to the ESS2 family.</text>
</comment>
<keyword evidence="6" id="KW-1185">Reference proteome</keyword>